<sequence>MTRLRVLNVYLTERLMTAAQEIMKMVGDTVSEYLEETDRTRKENDNLKRLLREIGFAVEAGLPESAQPAAPAVPVTVALVEEQQQRSSSLGQDAEPPLPAVKVELSEQQSARPGEEELQAQEPHTPGFFAIYLG</sequence>
<dbReference type="EMBL" id="JAFDVH010000005">
    <property type="protein sequence ID" value="KAG7477763.1"/>
    <property type="molecule type" value="Genomic_DNA"/>
</dbReference>
<dbReference type="Proteomes" id="UP001046870">
    <property type="component" value="Chromosome 5"/>
</dbReference>
<keyword evidence="3" id="KW-1185">Reference proteome</keyword>
<dbReference type="AlphaFoldDB" id="A0A9D3Q5M8"/>
<name>A0A9D3Q5M8_MEGAT</name>
<evidence type="ECO:0000256" key="1">
    <source>
        <dbReference type="SAM" id="MobiDB-lite"/>
    </source>
</evidence>
<protein>
    <submittedName>
        <fullName evidence="2">Uncharacterized protein</fullName>
    </submittedName>
</protein>
<comment type="caution">
    <text evidence="2">The sequence shown here is derived from an EMBL/GenBank/DDBJ whole genome shotgun (WGS) entry which is preliminary data.</text>
</comment>
<accession>A0A9D3Q5M8</accession>
<proteinExistence type="predicted"/>
<gene>
    <name evidence="2" type="ORF">MATL_G00073110</name>
</gene>
<evidence type="ECO:0000313" key="3">
    <source>
        <dbReference type="Proteomes" id="UP001046870"/>
    </source>
</evidence>
<feature type="region of interest" description="Disordered" evidence="1">
    <location>
        <begin position="81"/>
        <end position="134"/>
    </location>
</feature>
<reference evidence="2" key="1">
    <citation type="submission" date="2021-01" db="EMBL/GenBank/DDBJ databases">
        <authorList>
            <person name="Zahm M."/>
            <person name="Roques C."/>
            <person name="Cabau C."/>
            <person name="Klopp C."/>
            <person name="Donnadieu C."/>
            <person name="Jouanno E."/>
            <person name="Lampietro C."/>
            <person name="Louis A."/>
            <person name="Herpin A."/>
            <person name="Echchiki A."/>
            <person name="Berthelot C."/>
            <person name="Parey E."/>
            <person name="Roest-Crollius H."/>
            <person name="Braasch I."/>
            <person name="Postlethwait J."/>
            <person name="Bobe J."/>
            <person name="Montfort J."/>
            <person name="Bouchez O."/>
            <person name="Begum T."/>
            <person name="Mejri S."/>
            <person name="Adams A."/>
            <person name="Chen W.-J."/>
            <person name="Guiguen Y."/>
        </authorList>
    </citation>
    <scope>NUCLEOTIDE SEQUENCE</scope>
    <source>
        <strain evidence="2">YG-15Mar2019-1</strain>
        <tissue evidence="2">Brain</tissue>
    </source>
</reference>
<dbReference type="OrthoDB" id="8939517at2759"/>
<evidence type="ECO:0000313" key="2">
    <source>
        <dbReference type="EMBL" id="KAG7477763.1"/>
    </source>
</evidence>
<organism evidence="2 3">
    <name type="scientific">Megalops atlanticus</name>
    <name type="common">Tarpon</name>
    <name type="synonym">Clupea gigantea</name>
    <dbReference type="NCBI Taxonomy" id="7932"/>
    <lineage>
        <taxon>Eukaryota</taxon>
        <taxon>Metazoa</taxon>
        <taxon>Chordata</taxon>
        <taxon>Craniata</taxon>
        <taxon>Vertebrata</taxon>
        <taxon>Euteleostomi</taxon>
        <taxon>Actinopterygii</taxon>
        <taxon>Neopterygii</taxon>
        <taxon>Teleostei</taxon>
        <taxon>Elopiformes</taxon>
        <taxon>Megalopidae</taxon>
        <taxon>Megalops</taxon>
    </lineage>
</organism>